<dbReference type="Pfam" id="PF15632">
    <property type="entry name" value="ATPgrasp_Ter"/>
    <property type="match status" value="1"/>
</dbReference>
<sequence length="367" mass="40154">MTLLDTVQSSSRDGDVTVMVAGAGRLGTSGIVKALRQTEAFDARVVGVDTDPDACGFSFVDTAATVSPVNGGDYISDVRGIARREDVDVILPLMAAELRLLAEAKSAFENDGIEVMVSDPRAVSITSDTGELYDRLAKQVHPSVPEFYRVTTPEEFIDAVHALGYPHQRVCFKPSIANEMRGFHILDSKIDRSGILTNQKPNSTVTTLDNVLPILMEIDEFPNLVVMEYLPGEEFTVDALSRTADTPVVVSRSHNESCDGHSFTSTVEERPELIERTREICSFLELEYNVAFQFKYTASGVPKLLTVDPCLSESIAACVGAGANMPALGVQYALGRELPPVDIDWGTRVARDWQEVFYGPDKELRTI</sequence>
<feature type="domain" description="PylC N-terminal" evidence="1">
    <location>
        <begin position="31"/>
        <end position="115"/>
    </location>
</feature>
<evidence type="ECO:0000313" key="3">
    <source>
        <dbReference type="Proteomes" id="UP000006469"/>
    </source>
</evidence>
<dbReference type="KEGG" id="hme:HFX_6131"/>
<keyword evidence="2" id="KW-0614">Plasmid</keyword>
<dbReference type="Proteomes" id="UP000006469">
    <property type="component" value="Plasmid pHM500"/>
</dbReference>
<dbReference type="EMBL" id="CP001871">
    <property type="protein sequence ID" value="AFK21256.1"/>
    <property type="molecule type" value="Genomic_DNA"/>
</dbReference>
<name>I3RAJ6_HALMT</name>
<dbReference type="RefSeq" id="WP_014732764.1">
    <property type="nucleotide sequence ID" value="NC_017944.1"/>
</dbReference>
<dbReference type="GeneID" id="40158188"/>
<evidence type="ECO:0000259" key="1">
    <source>
        <dbReference type="Pfam" id="PF21360"/>
    </source>
</evidence>
<organism evidence="2 3">
    <name type="scientific">Haloferax mediterranei (strain ATCC 33500 / DSM 1411 / JCM 8866 / NBRC 14739 / NCIMB 2177 / R-4)</name>
    <name type="common">Halobacterium mediterranei</name>
    <dbReference type="NCBI Taxonomy" id="523841"/>
    <lineage>
        <taxon>Archaea</taxon>
        <taxon>Methanobacteriati</taxon>
        <taxon>Methanobacteriota</taxon>
        <taxon>Stenosarchaea group</taxon>
        <taxon>Halobacteria</taxon>
        <taxon>Halobacteriales</taxon>
        <taxon>Haloferacaceae</taxon>
        <taxon>Haloferax</taxon>
    </lineage>
</organism>
<dbReference type="AlphaFoldDB" id="I3RAJ6"/>
<dbReference type="InterPro" id="IPR048764">
    <property type="entry name" value="PylC_N"/>
</dbReference>
<accession>I3RAJ6</accession>
<dbReference type="Pfam" id="PF21360">
    <property type="entry name" value="PylC-like_N"/>
    <property type="match status" value="1"/>
</dbReference>
<proteinExistence type="predicted"/>
<protein>
    <submittedName>
        <fullName evidence="2">Carbamoylphosphate synthase large subunit</fullName>
    </submittedName>
</protein>
<evidence type="ECO:0000313" key="2">
    <source>
        <dbReference type="EMBL" id="AFK21256.1"/>
    </source>
</evidence>
<dbReference type="Gene3D" id="3.40.50.20">
    <property type="match status" value="1"/>
</dbReference>
<geneLocation type="plasmid" evidence="2 3">
    <name>pHM500</name>
</geneLocation>
<dbReference type="HOGENOM" id="CLU_052967_2_0_2"/>
<dbReference type="Gene3D" id="3.30.470.20">
    <property type="entry name" value="ATP-grasp fold, B domain"/>
    <property type="match status" value="1"/>
</dbReference>
<gene>
    <name evidence="2" type="ordered locus">HFX_6131</name>
</gene>
<dbReference type="SUPFAM" id="SSF56059">
    <property type="entry name" value="Glutathione synthetase ATP-binding domain-like"/>
    <property type="match status" value="1"/>
</dbReference>
<reference evidence="2 3" key="1">
    <citation type="journal article" date="2012" name="J. Bacteriol.">
        <title>Complete genome sequence of the metabolically versatile halophilic archaeon Haloferax mediterranei, a poly(3-hydroxybutyrate-co-3-hydroxyvalerate) producer.</title>
        <authorList>
            <person name="Han J."/>
            <person name="Zhang F."/>
            <person name="Hou J."/>
            <person name="Liu X."/>
            <person name="Li M."/>
            <person name="Liu H."/>
            <person name="Cai L."/>
            <person name="Zhang B."/>
            <person name="Chen Y."/>
            <person name="Zhou J."/>
            <person name="Hu S."/>
            <person name="Xiang H."/>
        </authorList>
    </citation>
    <scope>NUCLEOTIDE SEQUENCE [LARGE SCALE GENOMIC DNA]</scope>
    <source>
        <strain evidence="3">ATCC 33500 / DSM 1411 / JCM 8866 / NBRC 14739 / NCIMB 2177 / R-4</strain>
        <plasmid evidence="3">pHM500</plasmid>
    </source>
</reference>